<dbReference type="InterPro" id="IPR014756">
    <property type="entry name" value="Ig_E-set"/>
</dbReference>
<name>K1QIN5_MAGGI</name>
<evidence type="ECO:0000313" key="3">
    <source>
        <dbReference type="EMBL" id="EKC33608.1"/>
    </source>
</evidence>
<dbReference type="Pfam" id="PF00339">
    <property type="entry name" value="Arrestin_N"/>
    <property type="match status" value="1"/>
</dbReference>
<dbReference type="InterPro" id="IPR011021">
    <property type="entry name" value="Arrestin-like_N"/>
</dbReference>
<dbReference type="AlphaFoldDB" id="K1QIN5"/>
<dbReference type="SMART" id="SM01017">
    <property type="entry name" value="Arrestin_C"/>
    <property type="match status" value="1"/>
</dbReference>
<dbReference type="PANTHER" id="PTHR11792:SF17">
    <property type="entry name" value="KURTZ ARRESTIN"/>
    <property type="match status" value="1"/>
</dbReference>
<dbReference type="Gene3D" id="2.60.40.640">
    <property type="match status" value="1"/>
</dbReference>
<comment type="similarity">
    <text evidence="1">Belongs to the arrestin family.</text>
</comment>
<dbReference type="InterPro" id="IPR014752">
    <property type="entry name" value="Arrestin-like_C"/>
</dbReference>
<dbReference type="PRINTS" id="PR00309">
    <property type="entry name" value="ARRESTIN"/>
</dbReference>
<dbReference type="InParanoid" id="K1QIN5"/>
<accession>K1QIN5</accession>
<organism evidence="3">
    <name type="scientific">Magallana gigas</name>
    <name type="common">Pacific oyster</name>
    <name type="synonym">Crassostrea gigas</name>
    <dbReference type="NCBI Taxonomy" id="29159"/>
    <lineage>
        <taxon>Eukaryota</taxon>
        <taxon>Metazoa</taxon>
        <taxon>Spiralia</taxon>
        <taxon>Lophotrochozoa</taxon>
        <taxon>Mollusca</taxon>
        <taxon>Bivalvia</taxon>
        <taxon>Autobranchia</taxon>
        <taxon>Pteriomorphia</taxon>
        <taxon>Ostreida</taxon>
        <taxon>Ostreoidea</taxon>
        <taxon>Ostreidae</taxon>
        <taxon>Magallana</taxon>
    </lineage>
</organism>
<dbReference type="Pfam" id="PF02752">
    <property type="entry name" value="Arrestin_C"/>
    <property type="match status" value="1"/>
</dbReference>
<dbReference type="InterPro" id="IPR014753">
    <property type="entry name" value="Arrestin_N"/>
</dbReference>
<dbReference type="PANTHER" id="PTHR11792">
    <property type="entry name" value="ARRESTIN"/>
    <property type="match status" value="1"/>
</dbReference>
<dbReference type="FunFam" id="2.60.40.840:FF:000002">
    <property type="entry name" value="Arrestin 3"/>
    <property type="match status" value="1"/>
</dbReference>
<gene>
    <name evidence="3" type="ORF">CGI_10017760</name>
</gene>
<dbReference type="SUPFAM" id="SSF81296">
    <property type="entry name" value="E set domains"/>
    <property type="match status" value="2"/>
</dbReference>
<protein>
    <submittedName>
        <fullName evidence="3">Beta-arrestin-1</fullName>
    </submittedName>
</protein>
<dbReference type="Gene3D" id="2.60.40.840">
    <property type="match status" value="1"/>
</dbReference>
<dbReference type="GO" id="GO:0001664">
    <property type="term" value="F:G protein-coupled receptor binding"/>
    <property type="evidence" value="ECO:0007669"/>
    <property type="project" value="TreeGrafter"/>
</dbReference>
<dbReference type="GO" id="GO:0007165">
    <property type="term" value="P:signal transduction"/>
    <property type="evidence" value="ECO:0007669"/>
    <property type="project" value="InterPro"/>
</dbReference>
<dbReference type="InterPro" id="IPR017864">
    <property type="entry name" value="Arrestin_CS"/>
</dbReference>
<dbReference type="GO" id="GO:0005737">
    <property type="term" value="C:cytoplasm"/>
    <property type="evidence" value="ECO:0007669"/>
    <property type="project" value="TreeGrafter"/>
</dbReference>
<evidence type="ECO:0000256" key="1">
    <source>
        <dbReference type="ARBA" id="ARBA00005298"/>
    </source>
</evidence>
<sequence length="472" mass="52915">MAYQLYLIVSLPLYPKKSGVWYKEHSDDMPKGELQDPAEPLRLRLNKLRSSLMFDIGRPCIIIFLKNILARLSFYYGYGCGKVTVFLGKRDFLDYLTHVDPIDGVVLVDPECVKDSKKIYVQVLGAFRYGREDLDIIGLSFRKDLFSATIQAYPPVVEQQKPLTPLQEKLLGVLGPNAYPFFFEIPPNTPSSVTLQQSPGEDGKPCGVDYQLKTHLAESLDDKPEKLTTVRMALRKLTYAPSDERVPPPSAEINKNGIKLDASLGKEKYYHGESVAVHISIDNASNKTIKKIKLNIVQKTMVTLHVLCEEEQEIKVPDLNSQEGFPIRAGQTGFAKTYHLMPLLENNRDKRGIALDGKLKHEDTNLACSTKMSNCLQKENAGIIVSYKVVIKLVLGFGSNDVILELPFTLTHPMPDSPSTRTNSYRSSVADDPIIPSEDIIDDDLVFQEFNRAPIAEPESFKDPIPGENNDK</sequence>
<proteinExistence type="inferred from homology"/>
<feature type="domain" description="Arrestin C-terminal-like" evidence="2">
    <location>
        <begin position="254"/>
        <end position="415"/>
    </location>
</feature>
<evidence type="ECO:0000259" key="2">
    <source>
        <dbReference type="SMART" id="SM01017"/>
    </source>
</evidence>
<dbReference type="PROSITE" id="PS00295">
    <property type="entry name" value="ARRESTINS"/>
    <property type="match status" value="1"/>
</dbReference>
<dbReference type="HOGENOM" id="CLU_033484_0_0_1"/>
<dbReference type="InterPro" id="IPR000698">
    <property type="entry name" value="Arrestin"/>
</dbReference>
<dbReference type="EMBL" id="JH816790">
    <property type="protein sequence ID" value="EKC33608.1"/>
    <property type="molecule type" value="Genomic_DNA"/>
</dbReference>
<reference evidence="3" key="1">
    <citation type="journal article" date="2012" name="Nature">
        <title>The oyster genome reveals stress adaptation and complexity of shell formation.</title>
        <authorList>
            <person name="Zhang G."/>
            <person name="Fang X."/>
            <person name="Guo X."/>
            <person name="Li L."/>
            <person name="Luo R."/>
            <person name="Xu F."/>
            <person name="Yang P."/>
            <person name="Zhang L."/>
            <person name="Wang X."/>
            <person name="Qi H."/>
            <person name="Xiong Z."/>
            <person name="Que H."/>
            <person name="Xie Y."/>
            <person name="Holland P.W."/>
            <person name="Paps J."/>
            <person name="Zhu Y."/>
            <person name="Wu F."/>
            <person name="Chen Y."/>
            <person name="Wang J."/>
            <person name="Peng C."/>
            <person name="Meng J."/>
            <person name="Yang L."/>
            <person name="Liu J."/>
            <person name="Wen B."/>
            <person name="Zhang N."/>
            <person name="Huang Z."/>
            <person name="Zhu Q."/>
            <person name="Feng Y."/>
            <person name="Mount A."/>
            <person name="Hedgecock D."/>
            <person name="Xu Z."/>
            <person name="Liu Y."/>
            <person name="Domazet-Loso T."/>
            <person name="Du Y."/>
            <person name="Sun X."/>
            <person name="Zhang S."/>
            <person name="Liu B."/>
            <person name="Cheng P."/>
            <person name="Jiang X."/>
            <person name="Li J."/>
            <person name="Fan D."/>
            <person name="Wang W."/>
            <person name="Fu W."/>
            <person name="Wang T."/>
            <person name="Wang B."/>
            <person name="Zhang J."/>
            <person name="Peng Z."/>
            <person name="Li Y."/>
            <person name="Li N."/>
            <person name="Wang J."/>
            <person name="Chen M."/>
            <person name="He Y."/>
            <person name="Tan F."/>
            <person name="Song X."/>
            <person name="Zheng Q."/>
            <person name="Huang R."/>
            <person name="Yang H."/>
            <person name="Du X."/>
            <person name="Chen L."/>
            <person name="Yang M."/>
            <person name="Gaffney P.M."/>
            <person name="Wang S."/>
            <person name="Luo L."/>
            <person name="She Z."/>
            <person name="Ming Y."/>
            <person name="Huang W."/>
            <person name="Zhang S."/>
            <person name="Huang B."/>
            <person name="Zhang Y."/>
            <person name="Qu T."/>
            <person name="Ni P."/>
            <person name="Miao G."/>
            <person name="Wang J."/>
            <person name="Wang Q."/>
            <person name="Steinberg C.E."/>
            <person name="Wang H."/>
            <person name="Li N."/>
            <person name="Qian L."/>
            <person name="Zhang G."/>
            <person name="Li Y."/>
            <person name="Yang H."/>
            <person name="Liu X."/>
            <person name="Wang J."/>
            <person name="Yin Y."/>
            <person name="Wang J."/>
        </authorList>
    </citation>
    <scope>NUCLEOTIDE SEQUENCE [LARGE SCALE GENOMIC DNA]</scope>
    <source>
        <strain evidence="3">05x7-T-G4-1.051#20</strain>
    </source>
</reference>
<dbReference type="InterPro" id="IPR011022">
    <property type="entry name" value="Arrestin_C-like"/>
</dbReference>
<dbReference type="GO" id="GO:0002031">
    <property type="term" value="P:G protein-coupled receptor internalization"/>
    <property type="evidence" value="ECO:0007669"/>
    <property type="project" value="TreeGrafter"/>
</dbReference>